<dbReference type="CDD" id="cd01948">
    <property type="entry name" value="EAL"/>
    <property type="match status" value="1"/>
</dbReference>
<dbReference type="OrthoDB" id="9812358at2"/>
<dbReference type="RefSeq" id="WP_041341283.1">
    <property type="nucleotide sequence ID" value="NZ_CP007151.1"/>
</dbReference>
<dbReference type="Pfam" id="PF00563">
    <property type="entry name" value="EAL"/>
    <property type="match status" value="1"/>
</dbReference>
<feature type="domain" description="EAL" evidence="1">
    <location>
        <begin position="1"/>
        <end position="183"/>
    </location>
</feature>
<dbReference type="Proteomes" id="UP000061489">
    <property type="component" value="Chromosome"/>
</dbReference>
<dbReference type="InterPro" id="IPR050706">
    <property type="entry name" value="Cyclic-di-GMP_PDE-like"/>
</dbReference>
<accession>W5YUH6</accession>
<evidence type="ECO:0000259" key="1">
    <source>
        <dbReference type="PROSITE" id="PS50883"/>
    </source>
</evidence>
<name>W5YUH6_9GAMM</name>
<protein>
    <recommendedName>
        <fullName evidence="1">EAL domain-containing protein</fullName>
    </recommendedName>
</protein>
<sequence>MDKALQKLAATWETGRRLSFSINVSAPTLQSSGFPDILIGLVRKYRVDPGHVIVELTETAYIENFQMVLSNLERISNAGLLVALDDFGVGFSSFSYLKKLPLSYVKLDGSYILDLENNPDNQVFVESLNKMVNAFGMRTIAEFVEDEVTLRKLEELGVEYAQGYYIGKPSPKLLEMVSGTVSIAGTS</sequence>
<organism evidence="2 3">
    <name type="scientific">Marinobacter similis</name>
    <dbReference type="NCBI Taxonomy" id="1420916"/>
    <lineage>
        <taxon>Bacteria</taxon>
        <taxon>Pseudomonadati</taxon>
        <taxon>Pseudomonadota</taxon>
        <taxon>Gammaproteobacteria</taxon>
        <taxon>Pseudomonadales</taxon>
        <taxon>Marinobacteraceae</taxon>
        <taxon>Marinobacter</taxon>
    </lineage>
</organism>
<keyword evidence="3" id="KW-1185">Reference proteome</keyword>
<dbReference type="HOGENOM" id="CLU_000445_70_50_6"/>
<dbReference type="SMART" id="SM00052">
    <property type="entry name" value="EAL"/>
    <property type="match status" value="1"/>
</dbReference>
<evidence type="ECO:0000313" key="3">
    <source>
        <dbReference type="Proteomes" id="UP000061489"/>
    </source>
</evidence>
<dbReference type="GO" id="GO:0071111">
    <property type="term" value="F:cyclic-guanylate-specific phosphodiesterase activity"/>
    <property type="evidence" value="ECO:0007669"/>
    <property type="project" value="InterPro"/>
</dbReference>
<dbReference type="PANTHER" id="PTHR33121">
    <property type="entry name" value="CYCLIC DI-GMP PHOSPHODIESTERASE PDEF"/>
    <property type="match status" value="1"/>
</dbReference>
<dbReference type="Gene3D" id="3.20.20.450">
    <property type="entry name" value="EAL domain"/>
    <property type="match status" value="1"/>
</dbReference>
<dbReference type="InterPro" id="IPR001633">
    <property type="entry name" value="EAL_dom"/>
</dbReference>
<gene>
    <name evidence="2" type="ORF">AU14_12985</name>
</gene>
<dbReference type="EMBL" id="CP007151">
    <property type="protein sequence ID" value="AHI30143.1"/>
    <property type="molecule type" value="Genomic_DNA"/>
</dbReference>
<evidence type="ECO:0000313" key="2">
    <source>
        <dbReference type="EMBL" id="AHI30143.1"/>
    </source>
</evidence>
<dbReference type="STRING" id="1420916.AU14_12985"/>
<dbReference type="AlphaFoldDB" id="W5YUH6"/>
<dbReference type="PROSITE" id="PS50883">
    <property type="entry name" value="EAL"/>
    <property type="match status" value="1"/>
</dbReference>
<dbReference type="InterPro" id="IPR035919">
    <property type="entry name" value="EAL_sf"/>
</dbReference>
<dbReference type="KEGG" id="msx:AU14_12985"/>
<reference evidence="2 3" key="1">
    <citation type="journal article" date="2014" name="Genome Announc.">
        <title>Draft Genome Sequences of Marinobacter similis A3d10T and Marinobacter salarius R9SW1T.</title>
        <authorList>
            <person name="Ivanova E.P."/>
            <person name="Ng H.J."/>
            <person name="Webb H.K."/>
            <person name="Feng G."/>
            <person name="Oshima K."/>
            <person name="Hattori M."/>
            <person name="Ohkuma M."/>
            <person name="Sergeev A.F."/>
            <person name="Mikhailov V.V."/>
            <person name="Crawford R.J."/>
            <person name="Sawabe T."/>
        </authorList>
    </citation>
    <scope>NUCLEOTIDE SEQUENCE [LARGE SCALE GENOMIC DNA]</scope>
    <source>
        <strain evidence="2 3">A3d10</strain>
    </source>
</reference>
<dbReference type="SUPFAM" id="SSF141868">
    <property type="entry name" value="EAL domain-like"/>
    <property type="match status" value="1"/>
</dbReference>
<dbReference type="PANTHER" id="PTHR33121:SF70">
    <property type="entry name" value="SIGNALING PROTEIN YKOW"/>
    <property type="match status" value="1"/>
</dbReference>
<proteinExistence type="predicted"/>